<sequence>MKGFPDLPPVWFLGCGAISWILAQWIPVAAIDLPDWLGWAVFGLGFLWAATAAALFLLKRTPVEPRHTPKVLLAEYHFRLNRNPIYTGMIAMLLGWAMVLGAVTALLPVLVFPVIITRRFVLDEEKGLRAAFGKQAEDYLGRSRRWL</sequence>
<dbReference type="InterPro" id="IPR007318">
    <property type="entry name" value="Phopholipid_MeTrfase"/>
</dbReference>
<keyword evidence="4 5" id="KW-0472">Membrane</keyword>
<accession>A0A1G6DAW0</accession>
<dbReference type="GO" id="GO:0012505">
    <property type="term" value="C:endomembrane system"/>
    <property type="evidence" value="ECO:0007669"/>
    <property type="project" value="UniProtKB-SubCell"/>
</dbReference>
<dbReference type="RefSeq" id="WP_090877784.1">
    <property type="nucleotide sequence ID" value="NZ_FMXQ01000006.1"/>
</dbReference>
<comment type="subcellular location">
    <subcellularLocation>
        <location evidence="1">Endomembrane system</location>
        <topology evidence="1">Multi-pass membrane protein</topology>
    </subcellularLocation>
</comment>
<evidence type="ECO:0000313" key="7">
    <source>
        <dbReference type="Proteomes" id="UP000199071"/>
    </source>
</evidence>
<dbReference type="STRING" id="665467.SAMN02982931_03251"/>
<organism evidence="6 7">
    <name type="scientific">Bauldia litoralis</name>
    <dbReference type="NCBI Taxonomy" id="665467"/>
    <lineage>
        <taxon>Bacteria</taxon>
        <taxon>Pseudomonadati</taxon>
        <taxon>Pseudomonadota</taxon>
        <taxon>Alphaproteobacteria</taxon>
        <taxon>Hyphomicrobiales</taxon>
        <taxon>Kaistiaceae</taxon>
        <taxon>Bauldia</taxon>
    </lineage>
</organism>
<dbReference type="Pfam" id="PF04191">
    <property type="entry name" value="PEMT"/>
    <property type="match status" value="1"/>
</dbReference>
<keyword evidence="7" id="KW-1185">Reference proteome</keyword>
<feature type="transmembrane region" description="Helical" evidence="5">
    <location>
        <begin position="36"/>
        <end position="58"/>
    </location>
</feature>
<evidence type="ECO:0000256" key="3">
    <source>
        <dbReference type="ARBA" id="ARBA00022989"/>
    </source>
</evidence>
<reference evidence="6 7" key="1">
    <citation type="submission" date="2016-10" db="EMBL/GenBank/DDBJ databases">
        <authorList>
            <person name="de Groot N.N."/>
        </authorList>
    </citation>
    <scope>NUCLEOTIDE SEQUENCE [LARGE SCALE GENOMIC DNA]</scope>
    <source>
        <strain evidence="6 7">ATCC 35022</strain>
    </source>
</reference>
<keyword evidence="6" id="KW-0808">Transferase</keyword>
<proteinExistence type="predicted"/>
<gene>
    <name evidence="6" type="ORF">SAMN02982931_03251</name>
</gene>
<keyword evidence="2 5" id="KW-0812">Transmembrane</keyword>
<protein>
    <submittedName>
        <fullName evidence="6">Protein-S-isoprenylcysteine O-methyltransferase Ste14</fullName>
    </submittedName>
</protein>
<dbReference type="Gene3D" id="1.20.120.1630">
    <property type="match status" value="1"/>
</dbReference>
<name>A0A1G6DAW0_9HYPH</name>
<evidence type="ECO:0000313" key="6">
    <source>
        <dbReference type="EMBL" id="SDB42229.1"/>
    </source>
</evidence>
<dbReference type="Proteomes" id="UP000199071">
    <property type="component" value="Unassembled WGS sequence"/>
</dbReference>
<keyword evidence="6" id="KW-0489">Methyltransferase</keyword>
<evidence type="ECO:0000256" key="1">
    <source>
        <dbReference type="ARBA" id="ARBA00004127"/>
    </source>
</evidence>
<feature type="transmembrane region" description="Helical" evidence="5">
    <location>
        <begin position="89"/>
        <end position="116"/>
    </location>
</feature>
<evidence type="ECO:0000256" key="4">
    <source>
        <dbReference type="ARBA" id="ARBA00023136"/>
    </source>
</evidence>
<dbReference type="AlphaFoldDB" id="A0A1G6DAW0"/>
<dbReference type="EMBL" id="FMXQ01000006">
    <property type="protein sequence ID" value="SDB42229.1"/>
    <property type="molecule type" value="Genomic_DNA"/>
</dbReference>
<keyword evidence="3 5" id="KW-1133">Transmembrane helix</keyword>
<dbReference type="GO" id="GO:0032259">
    <property type="term" value="P:methylation"/>
    <property type="evidence" value="ECO:0007669"/>
    <property type="project" value="UniProtKB-KW"/>
</dbReference>
<evidence type="ECO:0000256" key="5">
    <source>
        <dbReference type="SAM" id="Phobius"/>
    </source>
</evidence>
<dbReference type="OrthoDB" id="9811969at2"/>
<dbReference type="GO" id="GO:0008168">
    <property type="term" value="F:methyltransferase activity"/>
    <property type="evidence" value="ECO:0007669"/>
    <property type="project" value="UniProtKB-KW"/>
</dbReference>
<feature type="transmembrane region" description="Helical" evidence="5">
    <location>
        <begin position="12"/>
        <end position="30"/>
    </location>
</feature>
<evidence type="ECO:0000256" key="2">
    <source>
        <dbReference type="ARBA" id="ARBA00022692"/>
    </source>
</evidence>